<dbReference type="KEGG" id="hgi:ABY42_06340"/>
<gene>
    <name evidence="2" type="ORF">ABY42_06340</name>
    <name evidence="3" type="ORF">HfgLR_06625</name>
</gene>
<protein>
    <submittedName>
        <fullName evidence="2">Uncharacterized protein</fullName>
    </submittedName>
</protein>
<dbReference type="RefSeq" id="WP_050458981.1">
    <property type="nucleotide sequence ID" value="NZ_CP011947.1"/>
</dbReference>
<keyword evidence="1" id="KW-0472">Membrane</keyword>
<dbReference type="EMBL" id="CP011947">
    <property type="protein sequence ID" value="AKU07376.1"/>
    <property type="molecule type" value="Genomic_DNA"/>
</dbReference>
<dbReference type="GeneID" id="59458985"/>
<accession>A0A0K1ISD1</accession>
<organism evidence="2 4">
    <name type="scientific">Haloferax gibbonsii</name>
    <dbReference type="NCBI Taxonomy" id="35746"/>
    <lineage>
        <taxon>Archaea</taxon>
        <taxon>Methanobacteriati</taxon>
        <taxon>Methanobacteriota</taxon>
        <taxon>Stenosarchaea group</taxon>
        <taxon>Halobacteria</taxon>
        <taxon>Halobacteriales</taxon>
        <taxon>Haloferacaceae</taxon>
        <taxon>Haloferax</taxon>
    </lineage>
</organism>
<name>A0A0K1ISD1_HALGI</name>
<dbReference type="Proteomes" id="UP000663064">
    <property type="component" value="Chromosome"/>
</dbReference>
<feature type="transmembrane region" description="Helical" evidence="1">
    <location>
        <begin position="12"/>
        <end position="30"/>
    </location>
</feature>
<keyword evidence="1" id="KW-1133">Transmembrane helix</keyword>
<dbReference type="EMBL" id="CP063205">
    <property type="protein sequence ID" value="QOS11468.1"/>
    <property type="molecule type" value="Genomic_DNA"/>
</dbReference>
<reference evidence="2" key="2">
    <citation type="submission" date="2015-06" db="EMBL/GenBank/DDBJ databases">
        <authorList>
            <person name="Hoefler B.C."/>
            <person name="Straight P.D."/>
        </authorList>
    </citation>
    <scope>NUCLEOTIDE SEQUENCE [LARGE SCALE GENOMIC DNA]</scope>
    <source>
        <strain evidence="2">ARA6</strain>
    </source>
</reference>
<sequence length="145" mass="15683">MPSIVPSPAEATLFFVPVVVLVATSLWVSQNAAARGHGFPNLLGALVAFVPVGLVAYLLFFVSGSSRRRPASRTERAALAVMLAGVASYVAGAFTLPPDPFTQGRWLIVAFVALLPVSYVVVYRRGHRVVTRPVRRQIRARIGRE</sequence>
<dbReference type="Proteomes" id="UP000066124">
    <property type="component" value="Chromosome"/>
</dbReference>
<evidence type="ECO:0000313" key="4">
    <source>
        <dbReference type="Proteomes" id="UP000066124"/>
    </source>
</evidence>
<reference evidence="3" key="3">
    <citation type="journal article" date="2021" name="Front. Microbiol.">
        <title>Cellular and Genomic Properties of Haloferax gibbonsii LR2-5, the Host of Euryarchaeal Virus HFTV1.</title>
        <authorList>
            <person name="Tittes C."/>
            <person name="Schwarzer S."/>
            <person name="Pfeiffer F."/>
            <person name="Dyall-Smith M."/>
            <person name="Rodriguez-Franco M."/>
            <person name="Oksanen H.M."/>
            <person name="Quax T.E.F."/>
        </authorList>
    </citation>
    <scope>NUCLEOTIDE SEQUENCE</scope>
    <source>
        <strain evidence="3">LR2-5</strain>
    </source>
</reference>
<dbReference type="PATRIC" id="fig|35746.4.peg.1349"/>
<evidence type="ECO:0000313" key="2">
    <source>
        <dbReference type="EMBL" id="AKU07376.1"/>
    </source>
</evidence>
<feature type="transmembrane region" description="Helical" evidence="1">
    <location>
        <begin position="103"/>
        <end position="122"/>
    </location>
</feature>
<evidence type="ECO:0000256" key="1">
    <source>
        <dbReference type="SAM" id="Phobius"/>
    </source>
</evidence>
<feature type="transmembrane region" description="Helical" evidence="1">
    <location>
        <begin position="42"/>
        <end position="65"/>
    </location>
</feature>
<reference evidence="4" key="1">
    <citation type="journal article" date="2015" name="J. Biotechnol.">
        <title>Complete genome sequence of Haloferax gibbonsii strain ARA6, a potential producer of polyhydroxyalkanoates and halocins isolated from Araruama, Rio de Janeiro, Brasil.</title>
        <authorList>
            <person name="Pinto L.H."/>
            <person name="D'Alincourt Carvalho-Assef A.P."/>
            <person name="Vieira R.P."/>
            <person name="Clementino M.M."/>
            <person name="Albano R.M."/>
        </authorList>
    </citation>
    <scope>NUCLEOTIDE SEQUENCE [LARGE SCALE GENOMIC DNA]</scope>
    <source>
        <strain evidence="4">ARA6</strain>
    </source>
</reference>
<proteinExistence type="predicted"/>
<keyword evidence="1" id="KW-0812">Transmembrane</keyword>
<dbReference type="AlphaFoldDB" id="A0A0K1ISD1"/>
<feature type="transmembrane region" description="Helical" evidence="1">
    <location>
        <begin position="77"/>
        <end position="97"/>
    </location>
</feature>
<evidence type="ECO:0000313" key="3">
    <source>
        <dbReference type="EMBL" id="QOS11468.1"/>
    </source>
</evidence>